<keyword evidence="2" id="KW-1003">Cell membrane</keyword>
<evidence type="ECO:0000256" key="2">
    <source>
        <dbReference type="ARBA" id="ARBA00022475"/>
    </source>
</evidence>
<dbReference type="PANTHER" id="PTHR30250">
    <property type="entry name" value="PST FAMILY PREDICTED COLANIC ACID TRANSPORTER"/>
    <property type="match status" value="1"/>
</dbReference>
<evidence type="ECO:0000256" key="6">
    <source>
        <dbReference type="SAM" id="Phobius"/>
    </source>
</evidence>
<feature type="transmembrane region" description="Helical" evidence="6">
    <location>
        <begin position="414"/>
        <end position="435"/>
    </location>
</feature>
<feature type="transmembrane region" description="Helical" evidence="6">
    <location>
        <begin position="138"/>
        <end position="161"/>
    </location>
</feature>
<feature type="transmembrane region" description="Helical" evidence="6">
    <location>
        <begin position="255"/>
        <end position="278"/>
    </location>
</feature>
<feature type="transmembrane region" description="Helical" evidence="6">
    <location>
        <begin position="479"/>
        <end position="502"/>
    </location>
</feature>
<comment type="subcellular location">
    <subcellularLocation>
        <location evidence="1">Cell membrane</location>
        <topology evidence="1">Multi-pass membrane protein</topology>
    </subcellularLocation>
</comment>
<accession>A1SS32</accession>
<dbReference type="InterPro" id="IPR050833">
    <property type="entry name" value="Poly_Biosynth_Transport"/>
</dbReference>
<evidence type="ECO:0000313" key="7">
    <source>
        <dbReference type="EMBL" id="ABM02297.1"/>
    </source>
</evidence>
<keyword evidence="4 6" id="KW-1133">Transmembrane helix</keyword>
<evidence type="ECO:0000313" key="8">
    <source>
        <dbReference type="Proteomes" id="UP000000639"/>
    </source>
</evidence>
<feature type="transmembrane region" description="Helical" evidence="6">
    <location>
        <begin position="60"/>
        <end position="81"/>
    </location>
</feature>
<dbReference type="Proteomes" id="UP000000639">
    <property type="component" value="Chromosome"/>
</dbReference>
<proteinExistence type="predicted"/>
<reference evidence="7 8" key="1">
    <citation type="submission" date="2007-01" db="EMBL/GenBank/DDBJ databases">
        <title>Complete sequence of Psychromonas ingrahamii 37.</title>
        <authorList>
            <consortium name="US DOE Joint Genome Institute"/>
            <person name="Copeland A."/>
            <person name="Lucas S."/>
            <person name="Lapidus A."/>
            <person name="Barry K."/>
            <person name="Detter J.C."/>
            <person name="Glavina del Rio T."/>
            <person name="Hammon N."/>
            <person name="Israni S."/>
            <person name="Dalin E."/>
            <person name="Tice H."/>
            <person name="Pitluck S."/>
            <person name="Thompson L.S."/>
            <person name="Brettin T."/>
            <person name="Bruce D."/>
            <person name="Han C."/>
            <person name="Tapia R."/>
            <person name="Schmutz J."/>
            <person name="Larimer F."/>
            <person name="Land M."/>
            <person name="Hauser L."/>
            <person name="Kyrpides N."/>
            <person name="Ivanova N."/>
            <person name="Staley J."/>
            <person name="Richardson P."/>
        </authorList>
    </citation>
    <scope>NUCLEOTIDE SEQUENCE [LARGE SCALE GENOMIC DNA]</scope>
    <source>
        <strain evidence="7 8">37</strain>
    </source>
</reference>
<dbReference type="STRING" id="357804.Ping_0438"/>
<dbReference type="GO" id="GO:0042910">
    <property type="term" value="F:xenobiotic transmembrane transporter activity"/>
    <property type="evidence" value="ECO:0007669"/>
    <property type="project" value="InterPro"/>
</dbReference>
<dbReference type="Pfam" id="PF01554">
    <property type="entry name" value="MatE"/>
    <property type="match status" value="1"/>
</dbReference>
<dbReference type="GO" id="GO:0015297">
    <property type="term" value="F:antiporter activity"/>
    <property type="evidence" value="ECO:0007669"/>
    <property type="project" value="InterPro"/>
</dbReference>
<feature type="transmembrane region" description="Helical" evidence="6">
    <location>
        <begin position="352"/>
        <end position="369"/>
    </location>
</feature>
<dbReference type="AlphaFoldDB" id="A1SS32"/>
<evidence type="ECO:0000256" key="5">
    <source>
        <dbReference type="ARBA" id="ARBA00023136"/>
    </source>
</evidence>
<name>A1SS32_PSYIN</name>
<dbReference type="GO" id="GO:0005886">
    <property type="term" value="C:plasma membrane"/>
    <property type="evidence" value="ECO:0007669"/>
    <property type="project" value="UniProtKB-SubCell"/>
</dbReference>
<evidence type="ECO:0000256" key="4">
    <source>
        <dbReference type="ARBA" id="ARBA00022989"/>
    </source>
</evidence>
<dbReference type="eggNOG" id="COG2244">
    <property type="taxonomic scope" value="Bacteria"/>
</dbReference>
<dbReference type="KEGG" id="pin:Ping_0438"/>
<keyword evidence="5 6" id="KW-0472">Membrane</keyword>
<protein>
    <submittedName>
        <fullName evidence="7">Transporter of NadC family protein</fullName>
    </submittedName>
</protein>
<feature type="transmembrane region" description="Helical" evidence="6">
    <location>
        <begin position="389"/>
        <end position="408"/>
    </location>
</feature>
<feature type="transmembrane region" description="Helical" evidence="6">
    <location>
        <begin position="101"/>
        <end position="126"/>
    </location>
</feature>
<feature type="transmembrane region" description="Helical" evidence="6">
    <location>
        <begin position="20"/>
        <end position="40"/>
    </location>
</feature>
<dbReference type="PANTHER" id="PTHR30250:SF26">
    <property type="entry name" value="PSMA PROTEIN"/>
    <property type="match status" value="1"/>
</dbReference>
<gene>
    <name evidence="7" type="ordered locus">Ping_0438</name>
</gene>
<dbReference type="HOGENOM" id="CLU_524656_0_0_6"/>
<dbReference type="RefSeq" id="WP_011768856.1">
    <property type="nucleotide sequence ID" value="NC_008709.1"/>
</dbReference>
<sequence>MTTDSLGKTKEDLTGQDRFAWNLMVSWVSQLVLVFSGFIMPRLVDDKVGQDLLGIWDFGWSFVSYLSLVGLGMGACFNRYIAKHRSSGDFFSLNKVANSAVFVQLIFSTVTALCTISFYLLLPIYFSDVLQENIATAQWVVLFLGLSVSVQMIAGSASGLLTGYHRWDIHNALHAGDSFFSLILMVIALYFTDLNVAGMAIGYLLSTILFETLRFVFVNKLCKEFKFDLRMANFISCKEMLVFGIKSMLSNVPPILLLQTISIMLVSAIGPAALAVFARPMALTKQVKTFMTKFTLMLTPTTSSMQGSGDIKAIQSLFISTTKLSFAFTLPSLGFLFIYGDVVLYYWMGSEYALSSLVMILALGQVLPMGQDTSIRILMGMNQHGRISLFAFISVFAFFAVGLLFSGVNDWELTTAALLFVVPMNIVYGLIVPIYTCRELELSWFSYVQSSFIRPVIYVIPFLALLYWSRQAFEAKDIITASVTFFFAGIVTIIIYFVYLVPNKMQQKLLLRCKFQ</sequence>
<evidence type="ECO:0000256" key="3">
    <source>
        <dbReference type="ARBA" id="ARBA00022692"/>
    </source>
</evidence>
<dbReference type="InterPro" id="IPR002528">
    <property type="entry name" value="MATE_fam"/>
</dbReference>
<keyword evidence="3 6" id="KW-0812">Transmembrane</keyword>
<feature type="transmembrane region" description="Helical" evidence="6">
    <location>
        <begin position="324"/>
        <end position="346"/>
    </location>
</feature>
<organism evidence="7 8">
    <name type="scientific">Psychromonas ingrahamii (strain DSM 17664 / CCUG 51855 / 37)</name>
    <dbReference type="NCBI Taxonomy" id="357804"/>
    <lineage>
        <taxon>Bacteria</taxon>
        <taxon>Pseudomonadati</taxon>
        <taxon>Pseudomonadota</taxon>
        <taxon>Gammaproteobacteria</taxon>
        <taxon>Alteromonadales</taxon>
        <taxon>Psychromonadaceae</taxon>
        <taxon>Psychromonas</taxon>
    </lineage>
</organism>
<dbReference type="EMBL" id="CP000510">
    <property type="protein sequence ID" value="ABM02297.1"/>
    <property type="molecule type" value="Genomic_DNA"/>
</dbReference>
<keyword evidence="8" id="KW-1185">Reference proteome</keyword>
<evidence type="ECO:0000256" key="1">
    <source>
        <dbReference type="ARBA" id="ARBA00004651"/>
    </source>
</evidence>
<feature type="transmembrane region" description="Helical" evidence="6">
    <location>
        <begin position="173"/>
        <end position="191"/>
    </location>
</feature>
<feature type="transmembrane region" description="Helical" evidence="6">
    <location>
        <begin position="447"/>
        <end position="467"/>
    </location>
</feature>